<gene>
    <name evidence="1" type="ORF">B1813_01080</name>
</gene>
<dbReference type="RefSeq" id="WP_081190168.1">
    <property type="nucleotide sequence ID" value="NZ_MWIH01000002.1"/>
</dbReference>
<keyword evidence="2" id="KW-1185">Reference proteome</keyword>
<dbReference type="InterPro" id="IPR014845">
    <property type="entry name" value="GYD/TTHA1554"/>
</dbReference>
<proteinExistence type="predicted"/>
<reference evidence="1 2" key="1">
    <citation type="submission" date="2017-02" db="EMBL/GenBank/DDBJ databases">
        <title>Draft genome of Saccharomonospora sp. 154.</title>
        <authorList>
            <person name="Alonso-Carmona G.S."/>
            <person name="De La Haba R."/>
            <person name="Vera-Gargallo B."/>
            <person name="Sandoval-Trujillo A.H."/>
            <person name="Ramirez-Duran N."/>
            <person name="Ventosa A."/>
        </authorList>
    </citation>
    <scope>NUCLEOTIDE SEQUENCE [LARGE SCALE GENOMIC DNA]</scope>
    <source>
        <strain evidence="1 2">LRS4.154</strain>
    </source>
</reference>
<evidence type="ECO:0000313" key="1">
    <source>
        <dbReference type="EMBL" id="OQO94725.1"/>
    </source>
</evidence>
<protein>
    <submittedName>
        <fullName evidence="1">GYD family protein</fullName>
    </submittedName>
</protein>
<sequence>MSTAIALLKWTDEGARTYRDTVQRYEATTTLAERLDVKIAEIFWTPGGPYDIVCVIEAPDEERLAAFALETETRGTLRVQWTTAYGPEQMRHLLSQV</sequence>
<dbReference type="STRING" id="1962155.B1813_01080"/>
<dbReference type="Pfam" id="PF08734">
    <property type="entry name" value="GYD"/>
    <property type="match status" value="1"/>
</dbReference>
<evidence type="ECO:0000313" key="2">
    <source>
        <dbReference type="Proteomes" id="UP000192591"/>
    </source>
</evidence>
<organism evidence="1 2">
    <name type="scientific">Saccharomonospora piscinae</name>
    <dbReference type="NCBI Taxonomy" id="687388"/>
    <lineage>
        <taxon>Bacteria</taxon>
        <taxon>Bacillati</taxon>
        <taxon>Actinomycetota</taxon>
        <taxon>Actinomycetes</taxon>
        <taxon>Pseudonocardiales</taxon>
        <taxon>Pseudonocardiaceae</taxon>
        <taxon>Saccharomonospora</taxon>
    </lineage>
</organism>
<dbReference type="EMBL" id="MWIH01000002">
    <property type="protein sequence ID" value="OQO94725.1"/>
    <property type="molecule type" value="Genomic_DNA"/>
</dbReference>
<dbReference type="AlphaFoldDB" id="A0A1V9AC61"/>
<dbReference type="Proteomes" id="UP000192591">
    <property type="component" value="Unassembled WGS sequence"/>
</dbReference>
<accession>A0A1V9AC61</accession>
<name>A0A1V9AC61_SACPI</name>
<comment type="caution">
    <text evidence="1">The sequence shown here is derived from an EMBL/GenBank/DDBJ whole genome shotgun (WGS) entry which is preliminary data.</text>
</comment>